<dbReference type="EMBL" id="MN741009">
    <property type="protein sequence ID" value="QHU22507.1"/>
    <property type="molecule type" value="Genomic_DNA"/>
</dbReference>
<sequence>MEFPEDVKKYILSFLPHVYRKTLHVYAINRTPLFADFTIERMMMIELEEETNDQYHYIWLNSFLEYKKWRKIVNVIGGDQLAWHV</sequence>
<accession>A0A6C0L0R3</accession>
<name>A0A6C0L0R3_9ZZZZ</name>
<protein>
    <submittedName>
        <fullName evidence="1">Uncharacterized protein</fullName>
    </submittedName>
</protein>
<proteinExistence type="predicted"/>
<reference evidence="1" key="1">
    <citation type="journal article" date="2020" name="Nature">
        <title>Giant virus diversity and host interactions through global metagenomics.</title>
        <authorList>
            <person name="Schulz F."/>
            <person name="Roux S."/>
            <person name="Paez-Espino D."/>
            <person name="Jungbluth S."/>
            <person name="Walsh D.A."/>
            <person name="Denef V.J."/>
            <person name="McMahon K.D."/>
            <person name="Konstantinidis K.T."/>
            <person name="Eloe-Fadrosh E.A."/>
            <person name="Kyrpides N.C."/>
            <person name="Woyke T."/>
        </authorList>
    </citation>
    <scope>NUCLEOTIDE SEQUENCE</scope>
    <source>
        <strain evidence="1">GVMAG-S-ERX555907-102</strain>
    </source>
</reference>
<organism evidence="1">
    <name type="scientific">viral metagenome</name>
    <dbReference type="NCBI Taxonomy" id="1070528"/>
    <lineage>
        <taxon>unclassified sequences</taxon>
        <taxon>metagenomes</taxon>
        <taxon>organismal metagenomes</taxon>
    </lineage>
</organism>
<evidence type="ECO:0000313" key="1">
    <source>
        <dbReference type="EMBL" id="QHU22507.1"/>
    </source>
</evidence>
<dbReference type="AlphaFoldDB" id="A0A6C0L0R3"/>